<keyword evidence="1" id="KW-0812">Transmembrane</keyword>
<dbReference type="Proteomes" id="UP000509626">
    <property type="component" value="Plasmid unnamed1"/>
</dbReference>
<dbReference type="KEGG" id="halu:HUG12_20700"/>
<proteinExistence type="predicted"/>
<dbReference type="EMBL" id="CP058580">
    <property type="protein sequence ID" value="QLG64210.1"/>
    <property type="molecule type" value="Genomic_DNA"/>
</dbReference>
<keyword evidence="1" id="KW-1133">Transmembrane helix</keyword>
<reference evidence="2 3" key="1">
    <citation type="submission" date="2020-06" db="EMBL/GenBank/DDBJ databases">
        <title>NJ-3-1, isolated from saline soil.</title>
        <authorList>
            <person name="Cui H.L."/>
            <person name="Shi X."/>
        </authorList>
    </citation>
    <scope>NUCLEOTIDE SEQUENCE [LARGE SCALE GENOMIC DNA]</scope>
    <source>
        <strain evidence="2 3">NJ-3-1</strain>
        <plasmid evidence="2 3">unnamed1</plasmid>
    </source>
</reference>
<dbReference type="GeneID" id="56039933"/>
<feature type="transmembrane region" description="Helical" evidence="1">
    <location>
        <begin position="79"/>
        <end position="97"/>
    </location>
</feature>
<feature type="transmembrane region" description="Helical" evidence="1">
    <location>
        <begin position="21"/>
        <end position="41"/>
    </location>
</feature>
<keyword evidence="1" id="KW-0472">Membrane</keyword>
<sequence length="138" mass="13771">MAHQTPGRTWTRRALRDVQRLTAVVLGAALTLVGVAGLVGAGGGLPVLGAGPLASGAYLLTGVLGLGVGLVGGSYAGGYNQSMAVLYGALALLRFRYPDVVPGVADVGAADAWFHLALAAAFGAVGFFGAMAGYRLRG</sequence>
<dbReference type="RefSeq" id="WP_179270793.1">
    <property type="nucleotide sequence ID" value="NZ_CP058580.1"/>
</dbReference>
<evidence type="ECO:0000313" key="3">
    <source>
        <dbReference type="Proteomes" id="UP000509626"/>
    </source>
</evidence>
<gene>
    <name evidence="2" type="ORF">HUG12_20700</name>
</gene>
<accession>A0A7D5LDP0</accession>
<dbReference type="AlphaFoldDB" id="A0A7D5LDP0"/>
<feature type="transmembrane region" description="Helical" evidence="1">
    <location>
        <begin position="112"/>
        <end position="134"/>
    </location>
</feature>
<name>A0A7D5LDP0_9EURY</name>
<geneLocation type="plasmid" evidence="2 3">
    <name>unnamed1</name>
</geneLocation>
<evidence type="ECO:0000313" key="2">
    <source>
        <dbReference type="EMBL" id="QLG64210.1"/>
    </source>
</evidence>
<evidence type="ECO:0000256" key="1">
    <source>
        <dbReference type="SAM" id="Phobius"/>
    </source>
</evidence>
<organism evidence="2 3">
    <name type="scientific">Halorarum salinum</name>
    <dbReference type="NCBI Taxonomy" id="2743089"/>
    <lineage>
        <taxon>Archaea</taxon>
        <taxon>Methanobacteriati</taxon>
        <taxon>Methanobacteriota</taxon>
        <taxon>Stenosarchaea group</taxon>
        <taxon>Halobacteria</taxon>
        <taxon>Halobacteriales</taxon>
        <taxon>Haloferacaceae</taxon>
        <taxon>Halorarum</taxon>
    </lineage>
</organism>
<feature type="transmembrane region" description="Helical" evidence="1">
    <location>
        <begin position="53"/>
        <end position="72"/>
    </location>
</feature>
<keyword evidence="2" id="KW-0614">Plasmid</keyword>
<protein>
    <submittedName>
        <fullName evidence="2">Uncharacterized protein</fullName>
    </submittedName>
</protein>
<keyword evidence="3" id="KW-1185">Reference proteome</keyword>